<dbReference type="InterPro" id="IPR013740">
    <property type="entry name" value="Redoxin"/>
</dbReference>
<reference evidence="4 5" key="1">
    <citation type="journal article" date="2019" name="Nat. Microbiol.">
        <title>Mediterranean grassland soil C-N compound turnover is dependent on rainfall and depth, and is mediated by genomically divergent microorganisms.</title>
        <authorList>
            <person name="Diamond S."/>
            <person name="Andeer P.F."/>
            <person name="Li Z."/>
            <person name="Crits-Christoph A."/>
            <person name="Burstein D."/>
            <person name="Anantharaman K."/>
            <person name="Lane K.R."/>
            <person name="Thomas B.C."/>
            <person name="Pan C."/>
            <person name="Northen T.R."/>
            <person name="Banfield J.F."/>
        </authorList>
    </citation>
    <scope>NUCLEOTIDE SEQUENCE [LARGE SCALE GENOMIC DNA]</scope>
    <source>
        <strain evidence="4">WS_11</strain>
    </source>
</reference>
<protein>
    <submittedName>
        <fullName evidence="4">TlpA family protein disulfide reductase</fullName>
    </submittedName>
</protein>
<comment type="caution">
    <text evidence="4">The sequence shown here is derived from an EMBL/GenBank/DDBJ whole genome shotgun (WGS) entry which is preliminary data.</text>
</comment>
<proteinExistence type="predicted"/>
<dbReference type="InterPro" id="IPR036249">
    <property type="entry name" value="Thioredoxin-like_sf"/>
</dbReference>
<dbReference type="Gene3D" id="3.40.30.10">
    <property type="entry name" value="Glutaredoxin"/>
    <property type="match status" value="1"/>
</dbReference>
<dbReference type="InterPro" id="IPR050553">
    <property type="entry name" value="Thioredoxin_ResA/DsbE_sf"/>
</dbReference>
<feature type="region of interest" description="Disordered" evidence="1">
    <location>
        <begin position="28"/>
        <end position="52"/>
    </location>
</feature>
<feature type="domain" description="Thioredoxin" evidence="3">
    <location>
        <begin position="18"/>
        <end position="190"/>
    </location>
</feature>
<dbReference type="EMBL" id="VBPB01000053">
    <property type="protein sequence ID" value="TMQ73662.1"/>
    <property type="molecule type" value="Genomic_DNA"/>
</dbReference>
<dbReference type="PANTHER" id="PTHR42852:SF13">
    <property type="entry name" value="PROTEIN DIPZ"/>
    <property type="match status" value="1"/>
</dbReference>
<dbReference type="SUPFAM" id="SSF52833">
    <property type="entry name" value="Thioredoxin-like"/>
    <property type="match status" value="1"/>
</dbReference>
<dbReference type="PANTHER" id="PTHR42852">
    <property type="entry name" value="THIOL:DISULFIDE INTERCHANGE PROTEIN DSBE"/>
    <property type="match status" value="1"/>
</dbReference>
<organism evidence="4 5">
    <name type="scientific">Eiseniibacteriota bacterium</name>
    <dbReference type="NCBI Taxonomy" id="2212470"/>
    <lineage>
        <taxon>Bacteria</taxon>
        <taxon>Candidatus Eiseniibacteriota</taxon>
    </lineage>
</organism>
<dbReference type="Proteomes" id="UP000319771">
    <property type="component" value="Unassembled WGS sequence"/>
</dbReference>
<evidence type="ECO:0000313" key="5">
    <source>
        <dbReference type="Proteomes" id="UP000319771"/>
    </source>
</evidence>
<dbReference type="PROSITE" id="PS51352">
    <property type="entry name" value="THIOREDOXIN_2"/>
    <property type="match status" value="1"/>
</dbReference>
<accession>A0A538UCP0</accession>
<dbReference type="CDD" id="cd02966">
    <property type="entry name" value="TlpA_like_family"/>
    <property type="match status" value="1"/>
</dbReference>
<name>A0A538UCP0_UNCEI</name>
<keyword evidence="2" id="KW-0732">Signal</keyword>
<dbReference type="GO" id="GO:0016491">
    <property type="term" value="F:oxidoreductase activity"/>
    <property type="evidence" value="ECO:0007669"/>
    <property type="project" value="InterPro"/>
</dbReference>
<dbReference type="AlphaFoldDB" id="A0A538UCP0"/>
<dbReference type="PROSITE" id="PS51257">
    <property type="entry name" value="PROKAR_LIPOPROTEIN"/>
    <property type="match status" value="1"/>
</dbReference>
<evidence type="ECO:0000256" key="1">
    <source>
        <dbReference type="SAM" id="MobiDB-lite"/>
    </source>
</evidence>
<dbReference type="InterPro" id="IPR013766">
    <property type="entry name" value="Thioredoxin_domain"/>
</dbReference>
<feature type="chain" id="PRO_5022220277" evidence="2">
    <location>
        <begin position="30"/>
        <end position="197"/>
    </location>
</feature>
<sequence length="197" mass="21073">MIGCGARVGLALGAVLLATLASCAPTPHAARSAGSADTPAGASAGAEVRRAPEVRSATPAQVMAAVRAKGARIVLLNAWATWCVPCREEFPDLMRLEREDRARGLRLVLVSADFDSELPGVKRFLAEHRVDFVTYLKQGPDTPFIDTLDTRWSGALPATVLYDGRGRKLWFHEGKTSYDTLKTRVEAALAAPHAPGP</sequence>
<evidence type="ECO:0000313" key="4">
    <source>
        <dbReference type="EMBL" id="TMQ73662.1"/>
    </source>
</evidence>
<dbReference type="Pfam" id="PF08534">
    <property type="entry name" value="Redoxin"/>
    <property type="match status" value="1"/>
</dbReference>
<evidence type="ECO:0000256" key="2">
    <source>
        <dbReference type="SAM" id="SignalP"/>
    </source>
</evidence>
<gene>
    <name evidence="4" type="ORF">E6K81_03550</name>
</gene>
<evidence type="ECO:0000259" key="3">
    <source>
        <dbReference type="PROSITE" id="PS51352"/>
    </source>
</evidence>
<feature type="signal peptide" evidence="2">
    <location>
        <begin position="1"/>
        <end position="29"/>
    </location>
</feature>